<comment type="similarity">
    <text evidence="6">Belongs to the peptidase M24A family.</text>
</comment>
<comment type="function">
    <text evidence="1">Removes the N-terminal methionine from nascent proteins. The N-terminal methionine is often cleaved when the second residue in the primary sequence is small and uncharged (Met-Ala-, Cys, Gly, Pro, Ser, Thr, or Val). Requires deformylation of the N(alpha)-formylated initiator methionine before it can be hydrolyzed.</text>
</comment>
<dbReference type="Proteomes" id="UP001525379">
    <property type="component" value="Unassembled WGS sequence"/>
</dbReference>
<dbReference type="EMBL" id="JALXSQ010000055">
    <property type="protein sequence ID" value="MCT2043574.1"/>
    <property type="molecule type" value="Genomic_DNA"/>
</dbReference>
<accession>A0ABT2HZ47</accession>
<keyword evidence="4 6" id="KW-0479">Metal-binding</keyword>
<proteinExistence type="inferred from homology"/>
<dbReference type="CDD" id="cd01086">
    <property type="entry name" value="MetAP1"/>
    <property type="match status" value="1"/>
</dbReference>
<dbReference type="RefSeq" id="WP_260104674.1">
    <property type="nucleotide sequence ID" value="NZ_JALXSQ010000055.1"/>
</dbReference>
<dbReference type="PANTHER" id="PTHR43330:SF27">
    <property type="entry name" value="METHIONINE AMINOPEPTIDASE"/>
    <property type="match status" value="1"/>
</dbReference>
<dbReference type="EC" id="3.4.11.18" evidence="6"/>
<keyword evidence="2 6" id="KW-0031">Aminopeptidase</keyword>
<dbReference type="PANTHER" id="PTHR43330">
    <property type="entry name" value="METHIONINE AMINOPEPTIDASE"/>
    <property type="match status" value="1"/>
</dbReference>
<dbReference type="NCBIfam" id="TIGR00500">
    <property type="entry name" value="met_pdase_I"/>
    <property type="match status" value="1"/>
</dbReference>
<evidence type="ECO:0000313" key="8">
    <source>
        <dbReference type="EMBL" id="MCT2043574.1"/>
    </source>
</evidence>
<dbReference type="InterPro" id="IPR000994">
    <property type="entry name" value="Pept_M24"/>
</dbReference>
<dbReference type="Gene3D" id="3.90.230.10">
    <property type="entry name" value="Creatinase/methionine aminopeptidase superfamily"/>
    <property type="match status" value="1"/>
</dbReference>
<dbReference type="InterPro" id="IPR002467">
    <property type="entry name" value="Pept_M24A_MAP1"/>
</dbReference>
<protein>
    <recommendedName>
        <fullName evidence="6">Methionine aminopeptidase</fullName>
        <ecNumber evidence="6">3.4.11.18</ecNumber>
    </recommendedName>
</protein>
<evidence type="ECO:0000259" key="7">
    <source>
        <dbReference type="Pfam" id="PF00557"/>
    </source>
</evidence>
<comment type="cofactor">
    <cofactor evidence="6">
        <name>Co(2+)</name>
        <dbReference type="ChEBI" id="CHEBI:48828"/>
    </cofactor>
    <cofactor evidence="6">
        <name>Zn(2+)</name>
        <dbReference type="ChEBI" id="CHEBI:29105"/>
    </cofactor>
    <cofactor evidence="6">
        <name>Mn(2+)</name>
        <dbReference type="ChEBI" id="CHEBI:29035"/>
    </cofactor>
    <cofactor evidence="6">
        <name>Fe(2+)</name>
        <dbReference type="ChEBI" id="CHEBI:29033"/>
    </cofactor>
    <text evidence="6">Binds 2 divalent metal cations per subunit. Has a high-affinity and a low affinity metal-binding site. The true nature of the physiological cofactor is under debate. The enzyme is active with cobalt, zinc, manganese or divalent iron ions.</text>
</comment>
<evidence type="ECO:0000313" key="9">
    <source>
        <dbReference type="Proteomes" id="UP001525379"/>
    </source>
</evidence>
<dbReference type="PRINTS" id="PR00599">
    <property type="entry name" value="MAPEPTIDASE"/>
</dbReference>
<comment type="caution">
    <text evidence="8">The sequence shown here is derived from an EMBL/GenBank/DDBJ whole genome shotgun (WGS) entry which is preliminary data.</text>
</comment>
<evidence type="ECO:0000256" key="6">
    <source>
        <dbReference type="RuleBase" id="RU003653"/>
    </source>
</evidence>
<evidence type="ECO:0000256" key="5">
    <source>
        <dbReference type="ARBA" id="ARBA00022801"/>
    </source>
</evidence>
<evidence type="ECO:0000256" key="4">
    <source>
        <dbReference type="ARBA" id="ARBA00022723"/>
    </source>
</evidence>
<name>A0ABT2HZ47_9MICO</name>
<dbReference type="HAMAP" id="MF_01974">
    <property type="entry name" value="MetAP_1"/>
    <property type="match status" value="1"/>
</dbReference>
<dbReference type="InterPro" id="IPR001714">
    <property type="entry name" value="Pept_M24_MAP"/>
</dbReference>
<evidence type="ECO:0000256" key="2">
    <source>
        <dbReference type="ARBA" id="ARBA00022438"/>
    </source>
</evidence>
<dbReference type="GO" id="GO:0004239">
    <property type="term" value="F:initiator methionyl aminopeptidase activity"/>
    <property type="evidence" value="ECO:0007669"/>
    <property type="project" value="UniProtKB-EC"/>
</dbReference>
<dbReference type="PROSITE" id="PS00680">
    <property type="entry name" value="MAP_1"/>
    <property type="match status" value="1"/>
</dbReference>
<gene>
    <name evidence="8" type="primary">map</name>
    <name evidence="8" type="ORF">M3D15_09595</name>
</gene>
<dbReference type="InterPro" id="IPR036005">
    <property type="entry name" value="Creatinase/aminopeptidase-like"/>
</dbReference>
<keyword evidence="5 8" id="KW-0378">Hydrolase</keyword>
<organism evidence="8 9">
    <name type="scientific">Pseudoclavibacter albus</name>
    <dbReference type="NCBI Taxonomy" id="272241"/>
    <lineage>
        <taxon>Bacteria</taxon>
        <taxon>Bacillati</taxon>
        <taxon>Actinomycetota</taxon>
        <taxon>Actinomycetes</taxon>
        <taxon>Micrococcales</taxon>
        <taxon>Microbacteriaceae</taxon>
        <taxon>Pseudoclavibacter</taxon>
    </lineage>
</organism>
<sequence>MRSIYKRPEEIAAMVPAGELTRKALDAVEAAIRSGITTLELDAIAEETVRAGGGIPNFALVPAYRHTVCASVNDAVVHGIPNRRPLEPGDLVSIDAGAKLGGWNGDSARTFLVPGGSPERIAEATRLSDVTKASMWAGIAKLASAKHLSEVSGAIEDVIVAREDEDGLPLGILEEYAGHGIGRDMHEAPEILNYRTRGRGPVVKPGLCVCIEPMVTSGSEEVGEDLDGWTVRTLDGSLGAHWEHTVLVHRDGIWVSTAPEGGREGLAPFGVVPVLPAG</sequence>
<dbReference type="SUPFAM" id="SSF55920">
    <property type="entry name" value="Creatinase/aminopeptidase"/>
    <property type="match status" value="1"/>
</dbReference>
<reference evidence="8 9" key="1">
    <citation type="submission" date="2022-04" db="EMBL/GenBank/DDBJ databases">
        <title>Human microbiome associated bacterial genomes.</title>
        <authorList>
            <person name="Sandstrom S."/>
            <person name="Salamzade R."/>
            <person name="Kalan L.R."/>
        </authorList>
    </citation>
    <scope>NUCLEOTIDE SEQUENCE [LARGE SCALE GENOMIC DNA]</scope>
    <source>
        <strain evidence="9">p3-SID1799</strain>
    </source>
</reference>
<dbReference type="Pfam" id="PF00557">
    <property type="entry name" value="Peptidase_M24"/>
    <property type="match status" value="1"/>
</dbReference>
<evidence type="ECO:0000256" key="3">
    <source>
        <dbReference type="ARBA" id="ARBA00022670"/>
    </source>
</evidence>
<keyword evidence="9" id="KW-1185">Reference proteome</keyword>
<feature type="domain" description="Peptidase M24" evidence="7">
    <location>
        <begin position="14"/>
        <end position="249"/>
    </location>
</feature>
<keyword evidence="3 6" id="KW-0645">Protease</keyword>
<feature type="non-terminal residue" evidence="8">
    <location>
        <position position="278"/>
    </location>
</feature>
<evidence type="ECO:0000256" key="1">
    <source>
        <dbReference type="ARBA" id="ARBA00002521"/>
    </source>
</evidence>
<comment type="catalytic activity">
    <reaction evidence="6">
        <text>Release of N-terminal amino acids, preferentially methionine, from peptides and arylamides.</text>
        <dbReference type="EC" id="3.4.11.18"/>
    </reaction>
</comment>